<protein>
    <submittedName>
        <fullName evidence="1">SFRICE_001647</fullName>
    </submittedName>
</protein>
<dbReference type="AlphaFoldDB" id="A0A2H1VH37"/>
<feature type="non-terminal residue" evidence="1">
    <location>
        <position position="1"/>
    </location>
</feature>
<proteinExistence type="predicted"/>
<feature type="non-terminal residue" evidence="1">
    <location>
        <position position="141"/>
    </location>
</feature>
<reference evidence="1" key="1">
    <citation type="submission" date="2016-07" db="EMBL/GenBank/DDBJ databases">
        <authorList>
            <person name="Bretaudeau A."/>
        </authorList>
    </citation>
    <scope>NUCLEOTIDE SEQUENCE</scope>
    <source>
        <strain evidence="1">Rice</strain>
        <tissue evidence="1">Whole body</tissue>
    </source>
</reference>
<accession>A0A2H1VH37</accession>
<sequence>RHDCASDYVIPPPASGTRGGPSFLRWGRAGSLAHSFGIRHSQTLLLTAYRTEKSRYENRHSSEEQNRPLTSSRLPAIEELTLGLKQKLHLQARARAAPYYIRKQEPVDLVERLLEQRALVAEAVRRLQEKKQPCHEISVDS</sequence>
<gene>
    <name evidence="1" type="ORF">SFRICE_001647</name>
</gene>
<evidence type="ECO:0000313" key="1">
    <source>
        <dbReference type="EMBL" id="SOQ40165.1"/>
    </source>
</evidence>
<dbReference type="EMBL" id="ODYU01002540">
    <property type="protein sequence ID" value="SOQ40165.1"/>
    <property type="molecule type" value="Genomic_DNA"/>
</dbReference>
<organism evidence="1">
    <name type="scientific">Spodoptera frugiperda</name>
    <name type="common">Fall armyworm</name>
    <dbReference type="NCBI Taxonomy" id="7108"/>
    <lineage>
        <taxon>Eukaryota</taxon>
        <taxon>Metazoa</taxon>
        <taxon>Ecdysozoa</taxon>
        <taxon>Arthropoda</taxon>
        <taxon>Hexapoda</taxon>
        <taxon>Insecta</taxon>
        <taxon>Pterygota</taxon>
        <taxon>Neoptera</taxon>
        <taxon>Endopterygota</taxon>
        <taxon>Lepidoptera</taxon>
        <taxon>Glossata</taxon>
        <taxon>Ditrysia</taxon>
        <taxon>Noctuoidea</taxon>
        <taxon>Noctuidae</taxon>
        <taxon>Amphipyrinae</taxon>
        <taxon>Spodoptera</taxon>
    </lineage>
</organism>
<name>A0A2H1VH37_SPOFR</name>